<gene>
    <name evidence="3" type="ORF">B1A_06881</name>
</gene>
<dbReference type="SUPFAM" id="SSF53955">
    <property type="entry name" value="Lysozyme-like"/>
    <property type="match status" value="1"/>
</dbReference>
<accession>T1CMA1</accession>
<protein>
    <submittedName>
        <fullName evidence="3">Lytic transglycosylase catalytic</fullName>
    </submittedName>
</protein>
<evidence type="ECO:0000259" key="2">
    <source>
        <dbReference type="Pfam" id="PF01464"/>
    </source>
</evidence>
<comment type="caution">
    <text evidence="3">The sequence shown here is derived from an EMBL/GenBank/DDBJ whole genome shotgun (WGS) entry which is preliminary data.</text>
</comment>
<dbReference type="EMBL" id="AUZX01004979">
    <property type="protein sequence ID" value="EQD69514.1"/>
    <property type="molecule type" value="Genomic_DNA"/>
</dbReference>
<organism evidence="3">
    <name type="scientific">mine drainage metagenome</name>
    <dbReference type="NCBI Taxonomy" id="410659"/>
    <lineage>
        <taxon>unclassified sequences</taxon>
        <taxon>metagenomes</taxon>
        <taxon>ecological metagenomes</taxon>
    </lineage>
</organism>
<evidence type="ECO:0000256" key="1">
    <source>
        <dbReference type="SAM" id="MobiDB-lite"/>
    </source>
</evidence>
<reference evidence="3" key="2">
    <citation type="journal article" date="2014" name="ISME J.">
        <title>Microbial stratification in low pH oxic and suboxic macroscopic growths along an acid mine drainage.</title>
        <authorList>
            <person name="Mendez-Garcia C."/>
            <person name="Mesa V."/>
            <person name="Sprenger R.R."/>
            <person name="Richter M."/>
            <person name="Diez M.S."/>
            <person name="Solano J."/>
            <person name="Bargiela R."/>
            <person name="Golyshina O.V."/>
            <person name="Manteca A."/>
            <person name="Ramos J.L."/>
            <person name="Gallego J.R."/>
            <person name="Llorente I."/>
            <person name="Martins Dos Santos V.A."/>
            <person name="Jensen O.N."/>
            <person name="Pelaez A.I."/>
            <person name="Sanchez J."/>
            <person name="Ferrer M."/>
        </authorList>
    </citation>
    <scope>NUCLEOTIDE SEQUENCE</scope>
</reference>
<dbReference type="InterPro" id="IPR023346">
    <property type="entry name" value="Lysozyme-like_dom_sf"/>
</dbReference>
<name>T1CMA1_9ZZZZ</name>
<sequence>MTIDRAVDDRLDPYRETKAAAELLAEDHRLLGTWPLAITAYHQGVAGVRQAVETMGTTHISTIVRHYRSAAFGFAGRNFYVSFLAALEIERDPQRFFGQITPSKQERTRPLTLPEHAPVRALERVLNIDPEGLRELNPALRAPVWSGRLDVPKGYRLRLPGSDVGWTSAALAARLDAGELLASQQVPAQYRARAVEGPAGIGGFYRTSSLSDVSHPAQTNTDAGTRSAGSEGQWGGFVDPDAFNAQAGPSS</sequence>
<dbReference type="Gene3D" id="1.10.530.10">
    <property type="match status" value="1"/>
</dbReference>
<feature type="compositionally biased region" description="Polar residues" evidence="1">
    <location>
        <begin position="208"/>
        <end position="230"/>
    </location>
</feature>
<dbReference type="InterPro" id="IPR008258">
    <property type="entry name" value="Transglycosylase_SLT_dom_1"/>
</dbReference>
<reference evidence="3" key="1">
    <citation type="submission" date="2013-08" db="EMBL/GenBank/DDBJ databases">
        <authorList>
            <person name="Mendez C."/>
            <person name="Richter M."/>
            <person name="Ferrer M."/>
            <person name="Sanchez J."/>
        </authorList>
    </citation>
    <scope>NUCLEOTIDE SEQUENCE</scope>
</reference>
<feature type="non-terminal residue" evidence="3">
    <location>
        <position position="251"/>
    </location>
</feature>
<dbReference type="AlphaFoldDB" id="T1CMA1"/>
<dbReference type="Pfam" id="PF01464">
    <property type="entry name" value="SLT"/>
    <property type="match status" value="1"/>
</dbReference>
<feature type="domain" description="Transglycosylase SLT" evidence="2">
    <location>
        <begin position="5"/>
        <end position="61"/>
    </location>
</feature>
<feature type="region of interest" description="Disordered" evidence="1">
    <location>
        <begin position="208"/>
        <end position="251"/>
    </location>
</feature>
<evidence type="ECO:0000313" key="3">
    <source>
        <dbReference type="EMBL" id="EQD69514.1"/>
    </source>
</evidence>
<proteinExistence type="predicted"/>